<dbReference type="PANTHER" id="PTHR10846">
    <property type="entry name" value="SODIUM/POTASSIUM/CALCIUM EXCHANGER"/>
    <property type="match status" value="1"/>
</dbReference>
<evidence type="ECO:0000313" key="7">
    <source>
        <dbReference type="EMBL" id="WNY27580.1"/>
    </source>
</evidence>
<dbReference type="InterPro" id="IPR004481">
    <property type="entry name" value="K/Na/Ca-exchanger"/>
</dbReference>
<dbReference type="Gene3D" id="1.20.1420.30">
    <property type="entry name" value="NCX, central ion-binding region"/>
    <property type="match status" value="2"/>
</dbReference>
<proteinExistence type="predicted"/>
<feature type="transmembrane region" description="Helical" evidence="5">
    <location>
        <begin position="250"/>
        <end position="271"/>
    </location>
</feature>
<evidence type="ECO:0000256" key="2">
    <source>
        <dbReference type="ARBA" id="ARBA00022692"/>
    </source>
</evidence>
<evidence type="ECO:0000256" key="5">
    <source>
        <dbReference type="SAM" id="Phobius"/>
    </source>
</evidence>
<dbReference type="GO" id="GO:0008273">
    <property type="term" value="F:calcium, potassium:sodium antiporter activity"/>
    <property type="evidence" value="ECO:0007669"/>
    <property type="project" value="TreeGrafter"/>
</dbReference>
<protein>
    <submittedName>
        <fullName evidence="7">Inner membrane protein YrbG</fullName>
    </submittedName>
</protein>
<feature type="transmembrane region" description="Helical" evidence="5">
    <location>
        <begin position="110"/>
        <end position="128"/>
    </location>
</feature>
<keyword evidence="4 5" id="KW-0472">Membrane</keyword>
<dbReference type="GO" id="GO:0006874">
    <property type="term" value="P:intracellular calcium ion homeostasis"/>
    <property type="evidence" value="ECO:0007669"/>
    <property type="project" value="TreeGrafter"/>
</dbReference>
<feature type="transmembrane region" description="Helical" evidence="5">
    <location>
        <begin position="6"/>
        <end position="31"/>
    </location>
</feature>
<feature type="transmembrane region" description="Helical" evidence="5">
    <location>
        <begin position="215"/>
        <end position="238"/>
    </location>
</feature>
<dbReference type="InterPro" id="IPR004837">
    <property type="entry name" value="NaCa_Exmemb"/>
</dbReference>
<feature type="domain" description="Sodium/calcium exchanger membrane region" evidence="6">
    <location>
        <begin position="9"/>
        <end position="148"/>
    </location>
</feature>
<dbReference type="GO" id="GO:0005886">
    <property type="term" value="C:plasma membrane"/>
    <property type="evidence" value="ECO:0007669"/>
    <property type="project" value="TreeGrafter"/>
</dbReference>
<evidence type="ECO:0000256" key="3">
    <source>
        <dbReference type="ARBA" id="ARBA00022989"/>
    </source>
</evidence>
<organism evidence="7 8">
    <name type="scientific">Methanolapillus ohkumae</name>
    <dbReference type="NCBI Taxonomy" id="3028298"/>
    <lineage>
        <taxon>Archaea</taxon>
        <taxon>Methanobacteriati</taxon>
        <taxon>Methanobacteriota</taxon>
        <taxon>Stenosarchaea group</taxon>
        <taxon>Methanomicrobia</taxon>
        <taxon>Methanosarcinales</taxon>
        <taxon>Methanosarcinaceae</taxon>
        <taxon>Methanolapillus</taxon>
    </lineage>
</organism>
<name>A0AA96V854_9EURY</name>
<evidence type="ECO:0000259" key="6">
    <source>
        <dbReference type="Pfam" id="PF01699"/>
    </source>
</evidence>
<keyword evidence="3 5" id="KW-1133">Transmembrane helix</keyword>
<gene>
    <name evidence="7" type="primary">yrbG</name>
    <name evidence="7" type="ORF">MsAm2_13820</name>
</gene>
<feature type="transmembrane region" description="Helical" evidence="5">
    <location>
        <begin position="175"/>
        <end position="195"/>
    </location>
</feature>
<dbReference type="PANTHER" id="PTHR10846:SF8">
    <property type="entry name" value="INNER MEMBRANE PROTEIN YRBG"/>
    <property type="match status" value="1"/>
</dbReference>
<evidence type="ECO:0000313" key="8">
    <source>
        <dbReference type="Proteomes" id="UP001304970"/>
    </source>
</evidence>
<accession>A0AA96V854</accession>
<dbReference type="Proteomes" id="UP001304970">
    <property type="component" value="Chromosome"/>
</dbReference>
<comment type="subcellular location">
    <subcellularLocation>
        <location evidence="1">Membrane</location>
        <topology evidence="1">Multi-pass membrane protein</topology>
    </subcellularLocation>
</comment>
<dbReference type="InterPro" id="IPR044880">
    <property type="entry name" value="NCX_ion-bd_dom_sf"/>
</dbReference>
<evidence type="ECO:0000256" key="1">
    <source>
        <dbReference type="ARBA" id="ARBA00004141"/>
    </source>
</evidence>
<dbReference type="GeneID" id="89228810"/>
<evidence type="ECO:0000256" key="4">
    <source>
        <dbReference type="ARBA" id="ARBA00023136"/>
    </source>
</evidence>
<dbReference type="AlphaFoldDB" id="A0AA96V854"/>
<feature type="transmembrane region" description="Helical" evidence="5">
    <location>
        <begin position="134"/>
        <end position="150"/>
    </location>
</feature>
<feature type="transmembrane region" description="Helical" evidence="5">
    <location>
        <begin position="277"/>
        <end position="295"/>
    </location>
</feature>
<dbReference type="Pfam" id="PF01699">
    <property type="entry name" value="Na_Ca_ex"/>
    <property type="match status" value="2"/>
</dbReference>
<feature type="transmembrane region" description="Helical" evidence="5">
    <location>
        <begin position="307"/>
        <end position="324"/>
    </location>
</feature>
<keyword evidence="2 5" id="KW-0812">Transmembrane</keyword>
<dbReference type="NCBIfam" id="TIGR00367">
    <property type="entry name" value="calcium/sodium antiporter"/>
    <property type="match status" value="1"/>
</dbReference>
<reference evidence="7 8" key="1">
    <citation type="submission" date="2023-07" db="EMBL/GenBank/DDBJ databases">
        <title>Closed genome sequence of Methanosarcinaceae archaeon Am2.</title>
        <authorList>
            <person name="Poehlein A."/>
            <person name="Protasov E."/>
            <person name="Platt K."/>
            <person name="Reeh H."/>
            <person name="Daniel R."/>
            <person name="Brune A."/>
        </authorList>
    </citation>
    <scope>NUCLEOTIDE SEQUENCE [LARGE SCALE GENOMIC DNA]</scope>
    <source>
        <strain evidence="7 8">Am2</strain>
    </source>
</reference>
<keyword evidence="8" id="KW-1185">Reference proteome</keyword>
<feature type="transmembrane region" description="Helical" evidence="5">
    <location>
        <begin position="78"/>
        <end position="98"/>
    </location>
</feature>
<sequence>MDFSEILMYVLFVFGLLLITKGADWFVDAAVSISKRSGIPKAVIGATIVSFATTAPEFSVSFMAAISGHADMAVGNAVGSTICNIGIAIGFIAAMRAITVDDKAFNVKAILLLLSGGVLVLLCLDGIITALDGIILLMIFAAYMIYTYIAQKKNSDSNVCETPDEKKGIWAKLPLSGYPLDAIIFLAGAIFVILGSKLVVDNGISIAQHIGIPEIIISLTVISVGTSLPEIVTAITSFRKGCQELSIGNIVGANVLDITMILGVSSIFAQLPINHQLMDYDFIFMMILFVLLAVFGYKKRITRGQGVLIAAIYIVYVIGLFVWYK</sequence>
<feature type="domain" description="Sodium/calcium exchanger membrane region" evidence="6">
    <location>
        <begin position="182"/>
        <end position="321"/>
    </location>
</feature>
<dbReference type="GO" id="GO:0005262">
    <property type="term" value="F:calcium channel activity"/>
    <property type="evidence" value="ECO:0007669"/>
    <property type="project" value="TreeGrafter"/>
</dbReference>
<dbReference type="EMBL" id="CP131061">
    <property type="protein sequence ID" value="WNY27580.1"/>
    <property type="molecule type" value="Genomic_DNA"/>
</dbReference>
<dbReference type="RefSeq" id="WP_338097545.1">
    <property type="nucleotide sequence ID" value="NZ_CP131061.1"/>
</dbReference>